<accession>Q2NRY0</accession>
<dbReference type="KEGG" id="sgl:SG1820"/>
<proteinExistence type="predicted"/>
<dbReference type="NCBIfam" id="TIGR01547">
    <property type="entry name" value="phage_term_2"/>
    <property type="match status" value="1"/>
</dbReference>
<dbReference type="AlphaFoldDB" id="Q2NRY0"/>
<dbReference type="eggNOG" id="COG1783">
    <property type="taxonomic scope" value="Bacteria"/>
</dbReference>
<dbReference type="InterPro" id="IPR027417">
    <property type="entry name" value="P-loop_NTPase"/>
</dbReference>
<reference evidence="2 3" key="1">
    <citation type="journal article" date="2006" name="Genome Res.">
        <title>Massive genome erosion and functional adaptations provide insights into the symbiotic lifestyle of Sodalis glossinidius in the tsetse host.</title>
        <authorList>
            <person name="Toh H."/>
            <person name="Weiss B.L."/>
            <person name="Perkin S.A.H."/>
            <person name="Yamashita A."/>
            <person name="Oshima K."/>
            <person name="Hattori M."/>
            <person name="Aksoy S."/>
        </authorList>
    </citation>
    <scope>NUCLEOTIDE SEQUENCE [LARGE SCALE GENOMIC DNA]</scope>
    <source>
        <strain evidence="3">morsitans</strain>
    </source>
</reference>
<dbReference type="STRING" id="343509.SG1820"/>
<dbReference type="InterPro" id="IPR052380">
    <property type="entry name" value="Viral_DNA_packaging_terminase"/>
</dbReference>
<evidence type="ECO:0000313" key="2">
    <source>
        <dbReference type="EMBL" id="BAE75095.1"/>
    </source>
</evidence>
<dbReference type="PANTHER" id="PTHR39184:SF1">
    <property type="entry name" value="PBSX PHAGE TERMINASE LARGE SUBUNIT"/>
    <property type="match status" value="1"/>
</dbReference>
<dbReference type="Pfam" id="PF04466">
    <property type="entry name" value="Terminase_3"/>
    <property type="match status" value="1"/>
</dbReference>
<protein>
    <submittedName>
        <fullName evidence="2">Phage terminase large subunit</fullName>
    </submittedName>
</protein>
<organism evidence="2 3">
    <name type="scientific">Sodalis glossinidius (strain morsitans)</name>
    <dbReference type="NCBI Taxonomy" id="343509"/>
    <lineage>
        <taxon>Bacteria</taxon>
        <taxon>Pseudomonadati</taxon>
        <taxon>Pseudomonadota</taxon>
        <taxon>Gammaproteobacteria</taxon>
        <taxon>Enterobacterales</taxon>
        <taxon>Bruguierivoracaceae</taxon>
        <taxon>Sodalis</taxon>
    </lineage>
</organism>
<dbReference type="Gene3D" id="3.30.420.240">
    <property type="match status" value="1"/>
</dbReference>
<dbReference type="EMBL" id="AP008232">
    <property type="protein sequence ID" value="BAE75095.1"/>
    <property type="molecule type" value="Genomic_DNA"/>
</dbReference>
<dbReference type="PANTHER" id="PTHR39184">
    <property type="match status" value="1"/>
</dbReference>
<keyword evidence="3" id="KW-1185">Reference proteome</keyword>
<name>Q2NRY0_SODGM</name>
<dbReference type="InterPro" id="IPR006437">
    <property type="entry name" value="Phage_terminase_lsu"/>
</dbReference>
<dbReference type="Gene3D" id="3.40.50.300">
    <property type="entry name" value="P-loop containing nucleotide triphosphate hydrolases"/>
    <property type="match status" value="1"/>
</dbReference>
<dbReference type="Proteomes" id="UP000001932">
    <property type="component" value="Chromosome"/>
</dbReference>
<evidence type="ECO:0000259" key="1">
    <source>
        <dbReference type="Pfam" id="PF04466"/>
    </source>
</evidence>
<evidence type="ECO:0000313" key="3">
    <source>
        <dbReference type="Proteomes" id="UP000001932"/>
    </source>
</evidence>
<sequence length="483" mass="55420">MTTLNAIFRPFIQPHRYKIAKGGRGSGKSWAIARLLVEIARRGTYRFLCAREFQASMADSVIQLIADTIQREGYLKEFEIQKAYIRHLATDSLFMFYGIKNNVTKIKSLEGIDIAWVEEAEAVTKESWDILIPTIRKPGSEIWVSFNPKNILDDTYQRFVVNPLDDICLLTVHYTDNPHFPEVLRLEMEECKCKDYDLYLHIWEGEPVADSDLAIIKPLWIAAAVDAHMTLGFDAVGEKRLGFDVADEGEDCNALCFVQGSVVLDLDEWHRGDVIASSNRVNRYAIERGITCIIYDSIGVGAGVKAHLKRIAAINVKGFNAGEAVKDPDALYMPGKTNKDMFANIKAQAWWAVRERFYKTWRCIEAKKQDPKAALLYPTDELISLSTTNIKRLEYLKAELSRPRVDYDNNGHVKVESKKDMKKEAFPHRIWRMRSLWLLRRQIAPWIHGHCWGERLKCHENAMPAIRRKIMPSGNTPWMVTKT</sequence>
<dbReference type="InterPro" id="IPR035412">
    <property type="entry name" value="Terminase_L_N"/>
</dbReference>
<dbReference type="HOGENOM" id="CLU_050670_0_0_6"/>
<feature type="domain" description="Phage terminase large subunit N-terminal" evidence="1">
    <location>
        <begin position="15"/>
        <end position="206"/>
    </location>
</feature>
<gene>
    <name evidence="2" type="ordered locus">SG1820</name>
</gene>